<protein>
    <submittedName>
        <fullName evidence="1">DUF2817 domain-containing protein</fullName>
    </submittedName>
</protein>
<dbReference type="InterPro" id="IPR021259">
    <property type="entry name" value="DUF2817"/>
</dbReference>
<accession>A0A3D8VP68</accession>
<name>A0A3D8VP68_9BACI</name>
<evidence type="ECO:0000313" key="1">
    <source>
        <dbReference type="EMBL" id="RDY71206.1"/>
    </source>
</evidence>
<dbReference type="AlphaFoldDB" id="A0A3D8VP68"/>
<sequence>MVSVIDINNYFKNNYEESRETFRGLLSKVQEVWPDAKLYQHAIGEKEDNSIDVIYAEATSSNDKVALLTSGEHGIEGYAGAAVIHLFVDHYLASIDPSTTGICLVHAINPWGMRHFRRVTENNVDLNRNYFLEETDIPYDLNENYEKESHIFLPKKPVDVISKEKTELYEALSKGMMNEGYKGIKQAKGMGQFQFDRGVYFGGYEEEPSGSYIKTWQRHLLGQFQKVIHMDWHTALGPTNEVTMVISEKHGIKEDELKASYGMENIQVFSPEDVKGDSTNYFYELREAEYPSTSLFSALFEFGTFGTSREAELREFTTIILENQLYWEGTEHEESREWILEELMNMFYPKEKEWKESVLEEACEAIESVLKKENILESSASHSSHE</sequence>
<dbReference type="Pfam" id="PF10994">
    <property type="entry name" value="DUF2817"/>
    <property type="match status" value="1"/>
</dbReference>
<dbReference type="Gene3D" id="3.40.630.10">
    <property type="entry name" value="Zn peptidases"/>
    <property type="match status" value="1"/>
</dbReference>
<dbReference type="SUPFAM" id="SSF53187">
    <property type="entry name" value="Zn-dependent exopeptidases"/>
    <property type="match status" value="1"/>
</dbReference>
<comment type="caution">
    <text evidence="1">The sequence shown here is derived from an EMBL/GenBank/DDBJ whole genome shotgun (WGS) entry which is preliminary data.</text>
</comment>
<dbReference type="EMBL" id="QTLC01000034">
    <property type="protein sequence ID" value="RDY71206.1"/>
    <property type="molecule type" value="Genomic_DNA"/>
</dbReference>
<reference evidence="1 2" key="1">
    <citation type="submission" date="2018-08" db="EMBL/GenBank/DDBJ databases">
        <title>Genome sequence of strict halophilic Halobacillus trueperi SS1 isolated from Lunsu, a salty water body of North West Himalayas.</title>
        <authorList>
            <person name="Gupta S."/>
            <person name="Sharma P."/>
            <person name="Dev K."/>
            <person name="Baumler D."/>
            <person name="Sourirajan A."/>
        </authorList>
    </citation>
    <scope>NUCLEOTIDE SEQUENCE [LARGE SCALE GENOMIC DNA]</scope>
    <source>
        <strain evidence="1 2">SS1</strain>
    </source>
</reference>
<organism evidence="1 2">
    <name type="scientific">Halobacillus trueperi</name>
    <dbReference type="NCBI Taxonomy" id="156205"/>
    <lineage>
        <taxon>Bacteria</taxon>
        <taxon>Bacillati</taxon>
        <taxon>Bacillota</taxon>
        <taxon>Bacilli</taxon>
        <taxon>Bacillales</taxon>
        <taxon>Bacillaceae</taxon>
        <taxon>Halobacillus</taxon>
    </lineage>
</organism>
<dbReference type="CDD" id="cd06233">
    <property type="entry name" value="M14-like"/>
    <property type="match status" value="1"/>
</dbReference>
<dbReference type="Proteomes" id="UP000257032">
    <property type="component" value="Unassembled WGS sequence"/>
</dbReference>
<proteinExistence type="predicted"/>
<gene>
    <name evidence="1" type="ORF">DXT76_09610</name>
</gene>
<evidence type="ECO:0000313" key="2">
    <source>
        <dbReference type="Proteomes" id="UP000257032"/>
    </source>
</evidence>